<dbReference type="EMBL" id="LAVV01007392">
    <property type="protein sequence ID" value="KNZ56078.1"/>
    <property type="molecule type" value="Genomic_DNA"/>
</dbReference>
<dbReference type="STRING" id="27349.A0A0L6V5P4"/>
<feature type="region of interest" description="Disordered" evidence="1">
    <location>
        <begin position="135"/>
        <end position="170"/>
    </location>
</feature>
<sequence length="170" mass="18722">MASLANVPHDLSQVIGGSPYMEQGQTQAGYKKLGSSVIWPFNLKPTSILISAMSSEASQDEESPSNNNEAYEQLLITDAPAEAASQDDKAQSVAVGTKGIQLDHLGPMTISRISNWDKLTEPERSRTIRLVTQRNAMRVQKLEDQPPQTDEQQTPAFNQEHPVQPTHNEL</sequence>
<evidence type="ECO:0000313" key="3">
    <source>
        <dbReference type="Proteomes" id="UP000037035"/>
    </source>
</evidence>
<gene>
    <name evidence="2" type="ORF">VP01_24g4</name>
</gene>
<evidence type="ECO:0000313" key="2">
    <source>
        <dbReference type="EMBL" id="KNZ56078.1"/>
    </source>
</evidence>
<dbReference type="PANTHER" id="PTHR39474:SF1">
    <property type="entry name" value="FUNGAL SPECIFIC TRANSCRIPTION FACTOR"/>
    <property type="match status" value="1"/>
</dbReference>
<comment type="caution">
    <text evidence="2">The sequence shown here is derived from an EMBL/GenBank/DDBJ whole genome shotgun (WGS) entry which is preliminary data.</text>
</comment>
<proteinExistence type="predicted"/>
<dbReference type="Proteomes" id="UP000037035">
    <property type="component" value="Unassembled WGS sequence"/>
</dbReference>
<name>A0A0L6V5P4_9BASI</name>
<accession>A0A0L6V5P4</accession>
<organism evidence="2 3">
    <name type="scientific">Puccinia sorghi</name>
    <dbReference type="NCBI Taxonomy" id="27349"/>
    <lineage>
        <taxon>Eukaryota</taxon>
        <taxon>Fungi</taxon>
        <taxon>Dikarya</taxon>
        <taxon>Basidiomycota</taxon>
        <taxon>Pucciniomycotina</taxon>
        <taxon>Pucciniomycetes</taxon>
        <taxon>Pucciniales</taxon>
        <taxon>Pucciniaceae</taxon>
        <taxon>Puccinia</taxon>
    </lineage>
</organism>
<dbReference type="OrthoDB" id="4590138at2759"/>
<dbReference type="VEuPathDB" id="FungiDB:VP01_24g4"/>
<dbReference type="AlphaFoldDB" id="A0A0L6V5P4"/>
<feature type="compositionally biased region" description="Low complexity" evidence="1">
    <location>
        <begin position="145"/>
        <end position="155"/>
    </location>
</feature>
<evidence type="ECO:0000256" key="1">
    <source>
        <dbReference type="SAM" id="MobiDB-lite"/>
    </source>
</evidence>
<reference evidence="2 3" key="1">
    <citation type="submission" date="2015-08" db="EMBL/GenBank/DDBJ databases">
        <title>Next Generation Sequencing and Analysis of the Genome of Puccinia sorghi L Schw, the Causal Agent of Maize Common Rust.</title>
        <authorList>
            <person name="Rochi L."/>
            <person name="Burguener G."/>
            <person name="Darino M."/>
            <person name="Turjanski A."/>
            <person name="Kreff E."/>
            <person name="Dieguez M.J."/>
            <person name="Sacco F."/>
        </authorList>
    </citation>
    <scope>NUCLEOTIDE SEQUENCE [LARGE SCALE GENOMIC DNA]</scope>
    <source>
        <strain evidence="2 3">RO10H11247</strain>
    </source>
</reference>
<protein>
    <submittedName>
        <fullName evidence="2">Uncharacterized protein</fullName>
    </submittedName>
</protein>
<keyword evidence="3" id="KW-1185">Reference proteome</keyword>
<dbReference type="PANTHER" id="PTHR39474">
    <property type="entry name" value="UNNAMED PRODUCT"/>
    <property type="match status" value="1"/>
</dbReference>